<protein>
    <recommendedName>
        <fullName evidence="12">Ionotropic glutamate receptor L-glutamate and glycine-binding domain-containing protein</fullName>
    </recommendedName>
</protein>
<dbReference type="EMBL" id="JAXCGZ010022656">
    <property type="protein sequence ID" value="KAK7028183.1"/>
    <property type="molecule type" value="Genomic_DNA"/>
</dbReference>
<gene>
    <name evidence="13" type="ORF">SK128_007355</name>
</gene>
<dbReference type="PANTHER" id="PTHR42643:SF24">
    <property type="entry name" value="IONOTROPIC RECEPTOR 60A"/>
    <property type="match status" value="1"/>
</dbReference>
<evidence type="ECO:0000313" key="14">
    <source>
        <dbReference type="Proteomes" id="UP001381693"/>
    </source>
</evidence>
<keyword evidence="4" id="KW-0812">Transmembrane</keyword>
<feature type="domain" description="Ionotropic glutamate receptor L-glutamate and glycine-binding" evidence="12">
    <location>
        <begin position="4"/>
        <end position="51"/>
    </location>
</feature>
<dbReference type="GO" id="GO:0005886">
    <property type="term" value="C:plasma membrane"/>
    <property type="evidence" value="ECO:0007669"/>
    <property type="project" value="UniProtKB-SubCell"/>
</dbReference>
<evidence type="ECO:0000256" key="8">
    <source>
        <dbReference type="ARBA" id="ARBA00023170"/>
    </source>
</evidence>
<keyword evidence="10" id="KW-1071">Ligand-gated ion channel</keyword>
<evidence type="ECO:0000256" key="1">
    <source>
        <dbReference type="ARBA" id="ARBA00004651"/>
    </source>
</evidence>
<proteinExistence type="predicted"/>
<evidence type="ECO:0000256" key="5">
    <source>
        <dbReference type="ARBA" id="ARBA00022989"/>
    </source>
</evidence>
<comment type="caution">
    <text evidence="13">The sequence shown here is derived from an EMBL/GenBank/DDBJ whole genome shotgun (WGS) entry which is preliminary data.</text>
</comment>
<sequence>MTVYGVQLPNGSYTGLIGHVNRNEVDLSITPLMVTPFRLQAFDFTEFLFMDQQQLLGKRPKPEADITGFIKPFPPYVSA</sequence>
<dbReference type="AlphaFoldDB" id="A0AAN8ZPT8"/>
<evidence type="ECO:0000256" key="3">
    <source>
        <dbReference type="ARBA" id="ARBA00022475"/>
    </source>
</evidence>
<dbReference type="PANTHER" id="PTHR42643">
    <property type="entry name" value="IONOTROPIC RECEPTOR 20A-RELATED"/>
    <property type="match status" value="1"/>
</dbReference>
<dbReference type="InterPro" id="IPR019594">
    <property type="entry name" value="Glu/Gly-bd"/>
</dbReference>
<keyword evidence="2" id="KW-0813">Transport</keyword>
<accession>A0AAN8ZPT8</accession>
<evidence type="ECO:0000259" key="12">
    <source>
        <dbReference type="Pfam" id="PF10613"/>
    </source>
</evidence>
<evidence type="ECO:0000256" key="9">
    <source>
        <dbReference type="ARBA" id="ARBA00023180"/>
    </source>
</evidence>
<dbReference type="Proteomes" id="UP001381693">
    <property type="component" value="Unassembled WGS sequence"/>
</dbReference>
<dbReference type="Pfam" id="PF10613">
    <property type="entry name" value="Lig_chan-Glu_bd"/>
    <property type="match status" value="1"/>
</dbReference>
<evidence type="ECO:0000256" key="2">
    <source>
        <dbReference type="ARBA" id="ARBA00022448"/>
    </source>
</evidence>
<organism evidence="13 14">
    <name type="scientific">Halocaridina rubra</name>
    <name type="common">Hawaiian red shrimp</name>
    <dbReference type="NCBI Taxonomy" id="373956"/>
    <lineage>
        <taxon>Eukaryota</taxon>
        <taxon>Metazoa</taxon>
        <taxon>Ecdysozoa</taxon>
        <taxon>Arthropoda</taxon>
        <taxon>Crustacea</taxon>
        <taxon>Multicrustacea</taxon>
        <taxon>Malacostraca</taxon>
        <taxon>Eumalacostraca</taxon>
        <taxon>Eucarida</taxon>
        <taxon>Decapoda</taxon>
        <taxon>Pleocyemata</taxon>
        <taxon>Caridea</taxon>
        <taxon>Atyoidea</taxon>
        <taxon>Atyidae</taxon>
        <taxon>Halocaridina</taxon>
    </lineage>
</organism>
<dbReference type="Gene3D" id="3.40.190.10">
    <property type="entry name" value="Periplasmic binding protein-like II"/>
    <property type="match status" value="1"/>
</dbReference>
<dbReference type="InterPro" id="IPR052192">
    <property type="entry name" value="Insect_Ionotropic_Sensory_Rcpt"/>
</dbReference>
<evidence type="ECO:0000256" key="11">
    <source>
        <dbReference type="ARBA" id="ARBA00023303"/>
    </source>
</evidence>
<dbReference type="SUPFAM" id="SSF53850">
    <property type="entry name" value="Periplasmic binding protein-like II"/>
    <property type="match status" value="1"/>
</dbReference>
<keyword evidence="3" id="KW-1003">Cell membrane</keyword>
<evidence type="ECO:0000256" key="4">
    <source>
        <dbReference type="ARBA" id="ARBA00022692"/>
    </source>
</evidence>
<keyword evidence="7" id="KW-0472">Membrane</keyword>
<evidence type="ECO:0000256" key="10">
    <source>
        <dbReference type="ARBA" id="ARBA00023286"/>
    </source>
</evidence>
<keyword evidence="11" id="KW-0407">Ion channel</keyword>
<keyword evidence="5" id="KW-1133">Transmembrane helix</keyword>
<keyword evidence="14" id="KW-1185">Reference proteome</keyword>
<name>A0AAN8ZPT8_HALRR</name>
<keyword evidence="9" id="KW-0325">Glycoprotein</keyword>
<keyword evidence="6" id="KW-0406">Ion transport</keyword>
<keyword evidence="8" id="KW-0675">Receptor</keyword>
<evidence type="ECO:0000256" key="6">
    <source>
        <dbReference type="ARBA" id="ARBA00023065"/>
    </source>
</evidence>
<evidence type="ECO:0000313" key="13">
    <source>
        <dbReference type="EMBL" id="KAK7028183.1"/>
    </source>
</evidence>
<comment type="subcellular location">
    <subcellularLocation>
        <location evidence="1">Cell membrane</location>
        <topology evidence="1">Multi-pass membrane protein</topology>
    </subcellularLocation>
</comment>
<evidence type="ECO:0000256" key="7">
    <source>
        <dbReference type="ARBA" id="ARBA00023136"/>
    </source>
</evidence>
<reference evidence="13 14" key="1">
    <citation type="submission" date="2023-11" db="EMBL/GenBank/DDBJ databases">
        <title>Halocaridina rubra genome assembly.</title>
        <authorList>
            <person name="Smith C."/>
        </authorList>
    </citation>
    <scope>NUCLEOTIDE SEQUENCE [LARGE SCALE GENOMIC DNA]</scope>
    <source>
        <strain evidence="13">EP-1</strain>
        <tissue evidence="13">Whole</tissue>
    </source>
</reference>